<reference evidence="1 2" key="1">
    <citation type="submission" date="2018-01" db="EMBL/GenBank/DDBJ databases">
        <title>Lactibacter flavus gen. nov., sp. nov., a novel bacterium of the family Propionibacteriaceae isolated from raw milk and dairy products.</title>
        <authorList>
            <person name="Wenning M."/>
            <person name="Breitenwieser F."/>
            <person name="Huptas C."/>
            <person name="von Neubeck M."/>
            <person name="Busse H.-J."/>
            <person name="Scherer S."/>
        </authorList>
    </citation>
    <scope>NUCLEOTIDE SEQUENCE [LARGE SCALE GENOMIC DNA]</scope>
    <source>
        <strain evidence="1 2">VG341</strain>
    </source>
</reference>
<dbReference type="Pfam" id="PF19459">
    <property type="entry name" value="DUF5996"/>
    <property type="match status" value="1"/>
</dbReference>
<dbReference type="RefSeq" id="WP_129459652.1">
    <property type="nucleotide sequence ID" value="NZ_PPCV01000011.1"/>
</dbReference>
<evidence type="ECO:0000313" key="1">
    <source>
        <dbReference type="EMBL" id="RXW31217.1"/>
    </source>
</evidence>
<gene>
    <name evidence="1" type="ORF">C1706_12950</name>
</gene>
<name>A0A4Q2ECT5_9ACTN</name>
<dbReference type="InterPro" id="IPR046038">
    <property type="entry name" value="DUF5996"/>
</dbReference>
<evidence type="ECO:0000313" key="2">
    <source>
        <dbReference type="Proteomes" id="UP000290624"/>
    </source>
</evidence>
<dbReference type="AlphaFoldDB" id="A0A4Q2ECT5"/>
<protein>
    <submittedName>
        <fullName evidence="1">Uncharacterized protein</fullName>
    </submittedName>
</protein>
<sequence>MTDERWPRLVVDEWASTRELLHMWLQIVGKVQMVSTSLLNHWWNVSFEVNARGLRTHLLHGVAASFDMEFDFVDHRLVIRDSDGAQHFIPLVSGSVADFYARLQEALVTLSLGCSIVASPNEVSPAIPFAEDTTVREYDPVAASTFWRQLVSMEPAFSAWRAGFIGKDSPVQLFWGSLDLSATRFSGRMAPPHTGNPPNCPPWVMGEAESRENAAVGFWPGGSPEGSFYAYFYPEPSGYRDAHMPVGHFDTNLGEWILSYEEVRTSPDPDKTLLAFLNATYVAGAEAAHWDRAALEVDPHRLDDRIYRGLAAWRRRL</sequence>
<dbReference type="Proteomes" id="UP000290624">
    <property type="component" value="Unassembled WGS sequence"/>
</dbReference>
<dbReference type="OrthoDB" id="9800945at2"/>
<organism evidence="1 2">
    <name type="scientific">Propioniciclava flava</name>
    <dbReference type="NCBI Taxonomy" id="2072026"/>
    <lineage>
        <taxon>Bacteria</taxon>
        <taxon>Bacillati</taxon>
        <taxon>Actinomycetota</taxon>
        <taxon>Actinomycetes</taxon>
        <taxon>Propionibacteriales</taxon>
        <taxon>Propionibacteriaceae</taxon>
        <taxon>Propioniciclava</taxon>
    </lineage>
</organism>
<comment type="caution">
    <text evidence="1">The sequence shown here is derived from an EMBL/GenBank/DDBJ whole genome shotgun (WGS) entry which is preliminary data.</text>
</comment>
<keyword evidence="2" id="KW-1185">Reference proteome</keyword>
<accession>A0A4Q2ECT5</accession>
<proteinExistence type="predicted"/>
<dbReference type="EMBL" id="PPCV01000011">
    <property type="protein sequence ID" value="RXW31217.1"/>
    <property type="molecule type" value="Genomic_DNA"/>
</dbReference>